<dbReference type="AlphaFoldDB" id="A0A0K2UZG3"/>
<proteinExistence type="predicted"/>
<reference evidence="1" key="1">
    <citation type="submission" date="2014-05" db="EMBL/GenBank/DDBJ databases">
        <authorList>
            <person name="Chronopoulou M."/>
        </authorList>
    </citation>
    <scope>NUCLEOTIDE SEQUENCE</scope>
    <source>
        <tissue evidence="1">Whole organism</tissue>
    </source>
</reference>
<dbReference type="EMBL" id="HACA01026089">
    <property type="protein sequence ID" value="CDW43450.1"/>
    <property type="molecule type" value="Transcribed_RNA"/>
</dbReference>
<evidence type="ECO:0000313" key="1">
    <source>
        <dbReference type="EMBL" id="CDW43450.1"/>
    </source>
</evidence>
<organism evidence="1">
    <name type="scientific">Lepeophtheirus salmonis</name>
    <name type="common">Salmon louse</name>
    <name type="synonym">Caligus salmonis</name>
    <dbReference type="NCBI Taxonomy" id="72036"/>
    <lineage>
        <taxon>Eukaryota</taxon>
        <taxon>Metazoa</taxon>
        <taxon>Ecdysozoa</taxon>
        <taxon>Arthropoda</taxon>
        <taxon>Crustacea</taxon>
        <taxon>Multicrustacea</taxon>
        <taxon>Hexanauplia</taxon>
        <taxon>Copepoda</taxon>
        <taxon>Siphonostomatoida</taxon>
        <taxon>Caligidae</taxon>
        <taxon>Lepeophtheirus</taxon>
    </lineage>
</organism>
<sequence length="44" mass="5244">MASPSFFFNRLMEIQIPCGRTTTSFDLRQTSNQYIKCFHVTWHC</sequence>
<name>A0A0K2UZG3_LEPSM</name>
<protein>
    <submittedName>
        <fullName evidence="1">Uncharacterized protein</fullName>
    </submittedName>
</protein>
<accession>A0A0K2UZG3</accession>